<name>F7VH37_9PROT</name>
<accession>F7VH37</accession>
<sequence length="378" mass="39874">MRGPTRLLWHGTANGRKVVLCGACVRQPRQITRGNQGADNGGVPENFCPVPRHGCGIGSLPGTDGVIQRGLFQPPGAFQQGGPVFQRLRGGTSAFQASKGGLQAGAGLRHFLSHHPAGQNILPVRRCLPVACRRQQRRAMHGAGQGHGKVHAHAVIPRAAVLFFMNTPNPQFRVWHEGAAGKLHGGAGGIPLLGGCLHAGVIFFYGVGVGQPQGSTFRCGIGQNVWYFRGAQQGFKGCGRVLGFFLRHGVIGPCGVPCGIRHLLVCLRHFPQAGGMSHIGADPAGGGMEGGGGGHAFLGQQGGGCGVQQAHGQRHVGHGGLFFRPFSFRLRHGSRGAALPRQPERHAHFPLIGRVAFIAANKMVIKVGARHNRPPRKP</sequence>
<dbReference type="EMBL" id="BABS01000111">
    <property type="protein sequence ID" value="GAA09682.1"/>
    <property type="molecule type" value="Genomic_DNA"/>
</dbReference>
<gene>
    <name evidence="1" type="ORF">ATPR_2686</name>
</gene>
<evidence type="ECO:0000313" key="2">
    <source>
        <dbReference type="Proteomes" id="UP000004319"/>
    </source>
</evidence>
<protein>
    <submittedName>
        <fullName evidence="1">Uncharacterized protein</fullName>
    </submittedName>
</protein>
<dbReference type="AlphaFoldDB" id="F7VH37"/>
<evidence type="ECO:0000313" key="1">
    <source>
        <dbReference type="EMBL" id="GAA09682.1"/>
    </source>
</evidence>
<reference evidence="1 2" key="1">
    <citation type="journal article" date="2011" name="Biochem. Biophys. Res. Commun.">
        <title>Increased number of Arginine-based salt bridges contributes to the thermotolerance of thermotolerant acetic acid bacteria, Acetobacter tropicalis SKU1100.</title>
        <authorList>
            <person name="Matsutani M."/>
            <person name="Hirakawa H."/>
            <person name="Nishikura M."/>
            <person name="Soemphol W."/>
            <person name="Ali I.A.I."/>
            <person name="Yakushi T."/>
            <person name="Matsushita K."/>
        </authorList>
    </citation>
    <scope>NUCLEOTIDE SEQUENCE [LARGE SCALE GENOMIC DNA]</scope>
    <source>
        <strain evidence="1 2">NBRC 101654</strain>
    </source>
</reference>
<comment type="caution">
    <text evidence="1">The sequence shown here is derived from an EMBL/GenBank/DDBJ whole genome shotgun (WGS) entry which is preliminary data.</text>
</comment>
<dbReference type="Proteomes" id="UP000004319">
    <property type="component" value="Unassembled WGS sequence"/>
</dbReference>
<proteinExistence type="predicted"/>
<organism evidence="1 2">
    <name type="scientific">Acetobacter tropicalis NBRC 101654</name>
    <dbReference type="NCBI Taxonomy" id="749388"/>
    <lineage>
        <taxon>Bacteria</taxon>
        <taxon>Pseudomonadati</taxon>
        <taxon>Pseudomonadota</taxon>
        <taxon>Alphaproteobacteria</taxon>
        <taxon>Acetobacterales</taxon>
        <taxon>Acetobacteraceae</taxon>
        <taxon>Acetobacter</taxon>
    </lineage>
</organism>